<proteinExistence type="predicted"/>
<reference evidence="2" key="1">
    <citation type="journal article" date="2023" name="Microbiome">
        <title>Phages are unrecognized players in the ecology of the oral pathogen Porphyromonas gingivalis.</title>
        <authorList>
            <person name="Matrishin C.B."/>
            <person name="Haase E.M."/>
            <person name="Dewhirst F.E."/>
            <person name="Mark Welch J.L."/>
            <person name="Miranda-Sanchez F."/>
            <person name="Chen T."/>
            <person name="MacFarland D.C."/>
            <person name="Kauffman K.M."/>
        </authorList>
    </citation>
    <scope>NUCLEOTIDE SEQUENCE</scope>
</reference>
<evidence type="ECO:0000256" key="1">
    <source>
        <dbReference type="SAM" id="MobiDB-lite"/>
    </source>
</evidence>
<feature type="compositionally biased region" description="Basic and acidic residues" evidence="1">
    <location>
        <begin position="65"/>
        <end position="91"/>
    </location>
</feature>
<dbReference type="EMBL" id="BK068113">
    <property type="protein sequence ID" value="DBA56370.1"/>
    <property type="molecule type" value="Genomic_DNA"/>
</dbReference>
<evidence type="ECO:0000313" key="2">
    <source>
        <dbReference type="EMBL" id="DBA56370.1"/>
    </source>
</evidence>
<feature type="region of interest" description="Disordered" evidence="1">
    <location>
        <begin position="65"/>
        <end position="163"/>
    </location>
</feature>
<organism evidence="2">
    <name type="scientific">Porphyromonas phage phage032a_KCOM2801</name>
    <dbReference type="NCBI Taxonomy" id="3154122"/>
    <lineage>
        <taxon>Viruses</taxon>
        <taxon>Duplodnaviria</taxon>
        <taxon>Heunggongvirae</taxon>
        <taxon>Uroviricota</taxon>
        <taxon>Caudoviricetes</taxon>
        <taxon>Nixviridae</taxon>
        <taxon>Nixvirus</taxon>
        <taxon>Nixvirus pging00X</taxon>
    </lineage>
</organism>
<accession>A0AAT9J9N6</accession>
<reference evidence="2" key="2">
    <citation type="submission" date="2024-05" db="EMBL/GenBank/DDBJ databases">
        <authorList>
            <person name="Matrishin C.B."/>
            <person name="Kauffman K.M."/>
        </authorList>
    </citation>
    <scope>NUCLEOTIDE SEQUENCE</scope>
</reference>
<name>A0AAT9J9N6_9CAUD</name>
<protein>
    <submittedName>
        <fullName evidence="2">Uncharacterized protein</fullName>
    </submittedName>
</protein>
<sequence length="163" mass="17913">MYTFKDKAVHVAALQRERFAEVDLRILQDVAPSHPEAQGVRPPSTRHNVILHALLDVVTREEIENRREEILNPKPKTDPDASKGKGGKKDPVLPADPNASKGKDNPSTADVAAQVNDIASQADNLQERVDELEGQVSDLAGELDEEKKSEPQAPKGKKKKSTR</sequence>